<sequence>MVARHYRLREESDVRRVRSRGKSWAHGPLIARVLPNELDPVQNRYTVIAGKRCGKSVQRNRLKRLVREALRGFHPHLKSGYDIALICRGTVEEMPTLVEAQTSLTNIFTRASLLLPSAETAGIAPPQPGDQVTASWQRHGKQPTPPDPSDPMVP</sequence>
<gene>
    <name evidence="6" type="primary">rnpA</name>
    <name evidence="9" type="ORF">AVDCRST_MAG43-1136</name>
</gene>
<dbReference type="GO" id="GO:0042781">
    <property type="term" value="F:3'-tRNA processing endoribonuclease activity"/>
    <property type="evidence" value="ECO:0007669"/>
    <property type="project" value="TreeGrafter"/>
</dbReference>
<dbReference type="GO" id="GO:0000049">
    <property type="term" value="F:tRNA binding"/>
    <property type="evidence" value="ECO:0007669"/>
    <property type="project" value="UniProtKB-UniRule"/>
</dbReference>
<comment type="subunit">
    <text evidence="6">Consists of a catalytic RNA component (M1 or rnpB) and a protein subunit.</text>
</comment>
<dbReference type="HAMAP" id="MF_00227">
    <property type="entry name" value="RNase_P"/>
    <property type="match status" value="1"/>
</dbReference>
<keyword evidence="1 6" id="KW-0819">tRNA processing</keyword>
<dbReference type="EMBL" id="CADCWI010000060">
    <property type="protein sequence ID" value="CAA9552891.1"/>
    <property type="molecule type" value="Genomic_DNA"/>
</dbReference>
<keyword evidence="5 6" id="KW-0694">RNA-binding</keyword>
<dbReference type="SUPFAM" id="SSF54211">
    <property type="entry name" value="Ribosomal protein S5 domain 2-like"/>
    <property type="match status" value="1"/>
</dbReference>
<evidence type="ECO:0000256" key="2">
    <source>
        <dbReference type="ARBA" id="ARBA00022722"/>
    </source>
</evidence>
<evidence type="ECO:0000256" key="6">
    <source>
        <dbReference type="HAMAP-Rule" id="MF_00227"/>
    </source>
</evidence>
<dbReference type="GO" id="GO:0030677">
    <property type="term" value="C:ribonuclease P complex"/>
    <property type="evidence" value="ECO:0007669"/>
    <property type="project" value="TreeGrafter"/>
</dbReference>
<feature type="compositionally biased region" description="Pro residues" evidence="8">
    <location>
        <begin position="143"/>
        <end position="154"/>
    </location>
</feature>
<comment type="similarity">
    <text evidence="6">Belongs to the RnpA family.</text>
</comment>
<evidence type="ECO:0000256" key="7">
    <source>
        <dbReference type="NCBIfam" id="TIGR00188"/>
    </source>
</evidence>
<dbReference type="AlphaFoldDB" id="A0A6J4UPF8"/>
<dbReference type="GO" id="GO:0001682">
    <property type="term" value="P:tRNA 5'-leader removal"/>
    <property type="evidence" value="ECO:0007669"/>
    <property type="project" value="UniProtKB-UniRule"/>
</dbReference>
<keyword evidence="4 6" id="KW-0378">Hydrolase</keyword>
<evidence type="ECO:0000313" key="9">
    <source>
        <dbReference type="EMBL" id="CAA9552891.1"/>
    </source>
</evidence>
<dbReference type="GO" id="GO:0004526">
    <property type="term" value="F:ribonuclease P activity"/>
    <property type="evidence" value="ECO:0007669"/>
    <property type="project" value="UniProtKB-UniRule"/>
</dbReference>
<evidence type="ECO:0000256" key="3">
    <source>
        <dbReference type="ARBA" id="ARBA00022759"/>
    </source>
</evidence>
<feature type="region of interest" description="Disordered" evidence="8">
    <location>
        <begin position="120"/>
        <end position="154"/>
    </location>
</feature>
<comment type="catalytic activity">
    <reaction evidence="6">
        <text>Endonucleolytic cleavage of RNA, removing 5'-extranucleotides from tRNA precursor.</text>
        <dbReference type="EC" id="3.1.26.5"/>
    </reaction>
</comment>
<dbReference type="EC" id="3.1.26.5" evidence="6 7"/>
<dbReference type="InterPro" id="IPR000100">
    <property type="entry name" value="RNase_P"/>
</dbReference>
<organism evidence="9">
    <name type="scientific">uncultured Thermomicrobiales bacterium</name>
    <dbReference type="NCBI Taxonomy" id="1645740"/>
    <lineage>
        <taxon>Bacteria</taxon>
        <taxon>Pseudomonadati</taxon>
        <taxon>Thermomicrobiota</taxon>
        <taxon>Thermomicrobia</taxon>
        <taxon>Thermomicrobiales</taxon>
        <taxon>environmental samples</taxon>
    </lineage>
</organism>
<evidence type="ECO:0000256" key="4">
    <source>
        <dbReference type="ARBA" id="ARBA00022801"/>
    </source>
</evidence>
<proteinExistence type="inferred from homology"/>
<dbReference type="InterPro" id="IPR020568">
    <property type="entry name" value="Ribosomal_Su5_D2-typ_SF"/>
</dbReference>
<keyword evidence="2 6" id="KW-0540">Nuclease</keyword>
<reference evidence="9" key="1">
    <citation type="submission" date="2020-02" db="EMBL/GenBank/DDBJ databases">
        <authorList>
            <person name="Meier V. D."/>
        </authorList>
    </citation>
    <scope>NUCLEOTIDE SEQUENCE</scope>
    <source>
        <strain evidence="9">AVDCRST_MAG43</strain>
    </source>
</reference>
<keyword evidence="3 6" id="KW-0255">Endonuclease</keyword>
<dbReference type="Pfam" id="PF00825">
    <property type="entry name" value="Ribonuclease_P"/>
    <property type="match status" value="1"/>
</dbReference>
<evidence type="ECO:0000256" key="8">
    <source>
        <dbReference type="SAM" id="MobiDB-lite"/>
    </source>
</evidence>
<evidence type="ECO:0000256" key="5">
    <source>
        <dbReference type="ARBA" id="ARBA00022884"/>
    </source>
</evidence>
<evidence type="ECO:0000256" key="1">
    <source>
        <dbReference type="ARBA" id="ARBA00022694"/>
    </source>
</evidence>
<dbReference type="InterPro" id="IPR014721">
    <property type="entry name" value="Ribsml_uS5_D2-typ_fold_subgr"/>
</dbReference>
<dbReference type="PANTHER" id="PTHR33992:SF1">
    <property type="entry name" value="RIBONUCLEASE P PROTEIN COMPONENT"/>
    <property type="match status" value="1"/>
</dbReference>
<dbReference type="Gene3D" id="3.30.230.10">
    <property type="match status" value="1"/>
</dbReference>
<protein>
    <recommendedName>
        <fullName evidence="6 7">Ribonuclease P protein component</fullName>
        <shortName evidence="6">RNase P protein</shortName>
        <shortName evidence="6">RNaseP protein</shortName>
        <ecNumber evidence="6 7">3.1.26.5</ecNumber>
    </recommendedName>
    <alternativeName>
        <fullName evidence="6">Protein C5</fullName>
    </alternativeName>
</protein>
<comment type="function">
    <text evidence="6">RNaseP catalyzes the removal of the 5'-leader sequence from pre-tRNA to produce the mature 5'-terminus. It can also cleave other RNA substrates such as 4.5S RNA. The protein component plays an auxiliary but essential role in vivo by binding to the 5'-leader sequence and broadening the substrate specificity of the ribozyme.</text>
</comment>
<dbReference type="PANTHER" id="PTHR33992">
    <property type="entry name" value="RIBONUCLEASE P PROTEIN COMPONENT"/>
    <property type="match status" value="1"/>
</dbReference>
<name>A0A6J4UPF8_9BACT</name>
<dbReference type="NCBIfam" id="TIGR00188">
    <property type="entry name" value="rnpA"/>
    <property type="match status" value="1"/>
</dbReference>
<accession>A0A6J4UPF8</accession>